<feature type="compositionally biased region" description="Low complexity" evidence="1">
    <location>
        <begin position="25"/>
        <end position="86"/>
    </location>
</feature>
<reference evidence="2" key="1">
    <citation type="submission" date="2022-11" db="EMBL/GenBank/DDBJ databases">
        <title>Minimal conservation of predation-associated metabolite biosynthetic gene clusters underscores biosynthetic potential of Myxococcota including descriptions for ten novel species: Archangium lansinium sp. nov., Myxococcus landrumus sp. nov., Nannocystis bai.</title>
        <authorList>
            <person name="Ahearne A."/>
            <person name="Stevens C."/>
            <person name="Dowd S."/>
        </authorList>
    </citation>
    <scope>NUCLEOTIDE SEQUENCE</scope>
    <source>
        <strain evidence="2">Fl3</strain>
    </source>
</reference>
<dbReference type="RefSeq" id="WP_269034102.1">
    <property type="nucleotide sequence ID" value="NZ_CP114040.1"/>
</dbReference>
<name>A0ABY7GXN2_9BACT</name>
<accession>A0ABY7GXN2</accession>
<dbReference type="Proteomes" id="UP001164459">
    <property type="component" value="Chromosome"/>
</dbReference>
<organism evidence="2 3">
    <name type="scientific">Nannocystis punicea</name>
    <dbReference type="NCBI Taxonomy" id="2995304"/>
    <lineage>
        <taxon>Bacteria</taxon>
        <taxon>Pseudomonadati</taxon>
        <taxon>Myxococcota</taxon>
        <taxon>Polyangia</taxon>
        <taxon>Nannocystales</taxon>
        <taxon>Nannocystaceae</taxon>
        <taxon>Nannocystis</taxon>
    </lineage>
</organism>
<keyword evidence="3" id="KW-1185">Reference proteome</keyword>
<protein>
    <recommendedName>
        <fullName evidence="4">DUF4394 domain-containing protein</fullName>
    </recommendedName>
</protein>
<evidence type="ECO:0000313" key="2">
    <source>
        <dbReference type="EMBL" id="WAS91740.1"/>
    </source>
</evidence>
<dbReference type="EMBL" id="CP114040">
    <property type="protein sequence ID" value="WAS91740.1"/>
    <property type="molecule type" value="Genomic_DNA"/>
</dbReference>
<evidence type="ECO:0000313" key="3">
    <source>
        <dbReference type="Proteomes" id="UP001164459"/>
    </source>
</evidence>
<proteinExistence type="predicted"/>
<feature type="region of interest" description="Disordered" evidence="1">
    <location>
        <begin position="20"/>
        <end position="91"/>
    </location>
</feature>
<sequence length="361" mass="36742">MRRSVGMIGTSVILACSAPEGREVSATAPTTGDPPTGTSTTEAVTPTTTEPTGSSTHATTDDSGTSSSTSTTTTGSGPIFDLGGLPDMPPPPPLPLPQLWYSVEDLLVYIELNPADGTVAQLVTSTLLADPTIAGVVNSCALTMLEDGSLLGGRGIDGQTRLFHIPKPPTDGSDVEVVMLGDMPDGIYVEALHTDCDGRIYLMDTGLDSVSNTGNRLLRFTGDYLAGDLSYEVITDLMVAVAADIDDMAPGIDAQGAVTDNPGFGIDSGAIYNLDYTTGTGTMLGMGGTYGIHSLGGPLFDDGVSRLYVLSVDAEVFSADPVTLALSPVLATGPGLASGNPPGDTGFAGPLTACNTGFPQG</sequence>
<gene>
    <name evidence="2" type="ORF">O0S08_36625</name>
</gene>
<evidence type="ECO:0008006" key="4">
    <source>
        <dbReference type="Google" id="ProtNLM"/>
    </source>
</evidence>
<dbReference type="PROSITE" id="PS51257">
    <property type="entry name" value="PROKAR_LIPOPROTEIN"/>
    <property type="match status" value="1"/>
</dbReference>
<evidence type="ECO:0000256" key="1">
    <source>
        <dbReference type="SAM" id="MobiDB-lite"/>
    </source>
</evidence>